<feature type="binding site" evidence="14">
    <location>
        <begin position="288"/>
        <end position="290"/>
    </location>
    <ligand>
        <name>S-adenosyl-L-methionine</name>
        <dbReference type="ChEBI" id="CHEBI:59789"/>
    </ligand>
</feature>
<evidence type="ECO:0000256" key="4">
    <source>
        <dbReference type="ARBA" id="ARBA00022490"/>
    </source>
</evidence>
<evidence type="ECO:0000256" key="7">
    <source>
        <dbReference type="ARBA" id="ARBA00022679"/>
    </source>
</evidence>
<comment type="caution">
    <text evidence="14">Lacks conserved residue(s) required for the propagation of feature annotation.</text>
</comment>
<dbReference type="GO" id="GO:0030488">
    <property type="term" value="P:tRNA methylation"/>
    <property type="evidence" value="ECO:0007669"/>
    <property type="project" value="UniProtKB-UniRule"/>
</dbReference>
<dbReference type="GO" id="GO:0070475">
    <property type="term" value="P:rRNA base methylation"/>
    <property type="evidence" value="ECO:0007669"/>
    <property type="project" value="UniProtKB-UniRule"/>
</dbReference>
<keyword evidence="19" id="KW-1185">Reference proteome</keyword>
<proteinExistence type="inferred from homology"/>
<dbReference type="EC" id="2.1.1.192" evidence="14"/>
<dbReference type="GO" id="GO:0005737">
    <property type="term" value="C:cytoplasm"/>
    <property type="evidence" value="ECO:0007669"/>
    <property type="project" value="UniProtKB-SubCell"/>
</dbReference>
<reference evidence="17" key="1">
    <citation type="journal article" date="2014" name="Int. J. Syst. Evol. Microbiol.">
        <title>Complete genome of a new Firmicutes species belonging to the dominant human colonic microbiota ('Ruminococcus bicirculans') reveals two chromosomes and a selective capacity to utilize plant glucans.</title>
        <authorList>
            <consortium name="NISC Comparative Sequencing Program"/>
            <person name="Wegmann U."/>
            <person name="Louis P."/>
            <person name="Goesmann A."/>
            <person name="Henrissat B."/>
            <person name="Duncan S.H."/>
            <person name="Flint H.J."/>
        </authorList>
    </citation>
    <scope>NUCLEOTIDE SEQUENCE</scope>
    <source>
        <strain evidence="17">NBRC 107715</strain>
    </source>
</reference>
<feature type="binding site" evidence="14">
    <location>
        <position position="365"/>
    </location>
    <ligand>
        <name>S-adenosyl-L-methionine</name>
        <dbReference type="ChEBI" id="CHEBI:59789"/>
    </ligand>
</feature>
<dbReference type="FunFam" id="3.20.20.70:FF:000008">
    <property type="entry name" value="Dual-specificity RNA methyltransferase RlmN"/>
    <property type="match status" value="1"/>
</dbReference>
<dbReference type="CDD" id="cd01335">
    <property type="entry name" value="Radical_SAM"/>
    <property type="match status" value="1"/>
</dbReference>
<dbReference type="GO" id="GO:0070040">
    <property type="term" value="F:rRNA (adenine(2503)-C2-)-methyltransferase activity"/>
    <property type="evidence" value="ECO:0007669"/>
    <property type="project" value="UniProtKB-UniRule"/>
</dbReference>
<keyword evidence="6 14" id="KW-0489">Methyltransferase</keyword>
<feature type="binding site" evidence="14">
    <location>
        <position position="266"/>
    </location>
    <ligand>
        <name>S-adenosyl-L-methionine</name>
        <dbReference type="ChEBI" id="CHEBI:59789"/>
    </ligand>
</feature>
<dbReference type="PANTHER" id="PTHR30544">
    <property type="entry name" value="23S RRNA METHYLTRANSFERASE"/>
    <property type="match status" value="1"/>
</dbReference>
<keyword evidence="8 14" id="KW-0949">S-adenosyl-L-methionine</keyword>
<comment type="subcellular location">
    <subcellularLocation>
        <location evidence="1 14">Cytoplasm</location>
    </subcellularLocation>
</comment>
<feature type="binding site" evidence="14">
    <location>
        <position position="178"/>
    </location>
    <ligand>
        <name>[4Fe-4S] cluster</name>
        <dbReference type="ChEBI" id="CHEBI:49883"/>
        <note>4Fe-4S-S-AdoMet</note>
    </ligand>
</feature>
<evidence type="ECO:0000313" key="16">
    <source>
        <dbReference type="EMBL" id="GEP02813.1"/>
    </source>
</evidence>
<dbReference type="GO" id="GO:0019843">
    <property type="term" value="F:rRNA binding"/>
    <property type="evidence" value="ECO:0007669"/>
    <property type="project" value="UniProtKB-UniRule"/>
</dbReference>
<evidence type="ECO:0000259" key="15">
    <source>
        <dbReference type="PROSITE" id="PS51918"/>
    </source>
</evidence>
<protein>
    <recommendedName>
        <fullName evidence="14">Dual-specificity RNA methyltransferase RlmN</fullName>
        <ecNumber evidence="14">2.1.1.192</ecNumber>
    </recommendedName>
    <alternativeName>
        <fullName evidence="14">23S rRNA (adenine(2503)-C(2))-methyltransferase</fullName>
    </alternativeName>
    <alternativeName>
        <fullName evidence="14">23S rRNA m2A2503 methyltransferase</fullName>
    </alternativeName>
    <alternativeName>
        <fullName evidence="14">Ribosomal RNA large subunit methyltransferase N</fullName>
    </alternativeName>
    <alternativeName>
        <fullName evidence="14">tRNA (adenine(37)-C(2))-methyltransferase</fullName>
    </alternativeName>
    <alternativeName>
        <fullName evidence="14">tRNA m2A37 methyltransferase</fullName>
    </alternativeName>
</protein>
<comment type="catalytic activity">
    <reaction evidence="14">
        <text>adenosine(37) in tRNA + 2 reduced [2Fe-2S]-[ferredoxin] + 2 S-adenosyl-L-methionine = 2-methyladenosine(37) in tRNA + 5'-deoxyadenosine + L-methionine + 2 oxidized [2Fe-2S]-[ferredoxin] + S-adenosyl-L-homocysteine</text>
        <dbReference type="Rhea" id="RHEA:43332"/>
        <dbReference type="Rhea" id="RHEA-COMP:10000"/>
        <dbReference type="Rhea" id="RHEA-COMP:10001"/>
        <dbReference type="Rhea" id="RHEA-COMP:10162"/>
        <dbReference type="Rhea" id="RHEA-COMP:10485"/>
        <dbReference type="ChEBI" id="CHEBI:17319"/>
        <dbReference type="ChEBI" id="CHEBI:33737"/>
        <dbReference type="ChEBI" id="CHEBI:33738"/>
        <dbReference type="ChEBI" id="CHEBI:57844"/>
        <dbReference type="ChEBI" id="CHEBI:57856"/>
        <dbReference type="ChEBI" id="CHEBI:59789"/>
        <dbReference type="ChEBI" id="CHEBI:74411"/>
        <dbReference type="ChEBI" id="CHEBI:74497"/>
        <dbReference type="EC" id="2.1.1.192"/>
    </reaction>
</comment>
<evidence type="ECO:0000256" key="6">
    <source>
        <dbReference type="ARBA" id="ARBA00022603"/>
    </source>
</evidence>
<evidence type="ECO:0000256" key="10">
    <source>
        <dbReference type="ARBA" id="ARBA00022723"/>
    </source>
</evidence>
<feature type="active site" description="S-methylcysteine intermediate" evidence="14">
    <location>
        <position position="408"/>
    </location>
</feature>
<dbReference type="InterPro" id="IPR040072">
    <property type="entry name" value="Methyltransferase_A"/>
</dbReference>
<dbReference type="SFLD" id="SFLDG01062">
    <property type="entry name" value="methyltransferase_(Class_A)"/>
    <property type="match status" value="1"/>
</dbReference>
<keyword evidence="10 14" id="KW-0479">Metal-binding</keyword>
<dbReference type="AlphaFoldDB" id="A0A512IYT3"/>
<dbReference type="EMBL" id="BSPK01000107">
    <property type="protein sequence ID" value="GLS66787.1"/>
    <property type="molecule type" value="Genomic_DNA"/>
</dbReference>
<evidence type="ECO:0000256" key="5">
    <source>
        <dbReference type="ARBA" id="ARBA00022552"/>
    </source>
</evidence>
<feature type="binding site" evidence="14">
    <location>
        <position position="175"/>
    </location>
    <ligand>
        <name>[4Fe-4S] cluster</name>
        <dbReference type="ChEBI" id="CHEBI:49883"/>
        <note>4Fe-4S-S-AdoMet</note>
    </ligand>
</feature>
<dbReference type="PROSITE" id="PS51918">
    <property type="entry name" value="RADICAL_SAM"/>
    <property type="match status" value="1"/>
</dbReference>
<dbReference type="GO" id="GO:0051539">
    <property type="term" value="F:4 iron, 4 sulfur cluster binding"/>
    <property type="evidence" value="ECO:0007669"/>
    <property type="project" value="UniProtKB-UniRule"/>
</dbReference>
<comment type="miscellaneous">
    <text evidence="14">Reaction proceeds by a ping-pong mechanism involving intermediate methylation of a conserved cysteine residue.</text>
</comment>
<keyword evidence="3 14" id="KW-0004">4Fe-4S</keyword>
<dbReference type="Proteomes" id="UP000321960">
    <property type="component" value="Unassembled WGS sequence"/>
</dbReference>
<dbReference type="Gene3D" id="3.20.20.70">
    <property type="entry name" value="Aldolase class I"/>
    <property type="match status" value="1"/>
</dbReference>
<accession>A0A512IYT3</accession>
<dbReference type="SUPFAM" id="SSF102114">
    <property type="entry name" value="Radical SAM enzymes"/>
    <property type="match status" value="1"/>
</dbReference>
<dbReference type="PANTHER" id="PTHR30544:SF5">
    <property type="entry name" value="RADICAL SAM CORE DOMAIN-CONTAINING PROTEIN"/>
    <property type="match status" value="1"/>
</dbReference>
<evidence type="ECO:0000313" key="18">
    <source>
        <dbReference type="Proteomes" id="UP000321960"/>
    </source>
</evidence>
<dbReference type="InterPro" id="IPR006638">
    <property type="entry name" value="Elp3/MiaA/NifB-like_rSAM"/>
</dbReference>
<reference evidence="17" key="4">
    <citation type="submission" date="2023-01" db="EMBL/GenBank/DDBJ databases">
        <title>Draft genome sequence of Methylobacterium oxalidis strain NBRC 107715.</title>
        <authorList>
            <person name="Sun Q."/>
            <person name="Mori K."/>
        </authorList>
    </citation>
    <scope>NUCLEOTIDE SEQUENCE</scope>
    <source>
        <strain evidence="17">NBRC 107715</strain>
    </source>
</reference>
<evidence type="ECO:0000313" key="17">
    <source>
        <dbReference type="EMBL" id="GLS66787.1"/>
    </source>
</evidence>
<dbReference type="InterPro" id="IPR013785">
    <property type="entry name" value="Aldolase_TIM"/>
</dbReference>
<feature type="binding site" evidence="14">
    <location>
        <begin position="234"/>
        <end position="235"/>
    </location>
    <ligand>
        <name>S-adenosyl-L-methionine</name>
        <dbReference type="ChEBI" id="CHEBI:59789"/>
    </ligand>
</feature>
<organism evidence="16 18">
    <name type="scientific">Methylobacterium oxalidis</name>
    <dbReference type="NCBI Taxonomy" id="944322"/>
    <lineage>
        <taxon>Bacteria</taxon>
        <taxon>Pseudomonadati</taxon>
        <taxon>Pseudomonadota</taxon>
        <taxon>Alphaproteobacteria</taxon>
        <taxon>Hyphomicrobiales</taxon>
        <taxon>Methylobacteriaceae</taxon>
        <taxon>Methylobacterium</taxon>
    </lineage>
</organism>
<comment type="caution">
    <text evidence="16">The sequence shown here is derived from an EMBL/GenBank/DDBJ whole genome shotgun (WGS) entry which is preliminary data.</text>
</comment>
<keyword evidence="4 14" id="KW-0963">Cytoplasm</keyword>
<dbReference type="NCBIfam" id="TIGR00048">
    <property type="entry name" value="rRNA_mod_RlmN"/>
    <property type="match status" value="1"/>
</dbReference>
<comment type="catalytic activity">
    <reaction evidence="14">
        <text>adenosine(2503) in 23S rRNA + 2 reduced [2Fe-2S]-[ferredoxin] + 2 S-adenosyl-L-methionine = 2-methyladenosine(2503) in 23S rRNA + 5'-deoxyadenosine + L-methionine + 2 oxidized [2Fe-2S]-[ferredoxin] + S-adenosyl-L-homocysteine</text>
        <dbReference type="Rhea" id="RHEA:42916"/>
        <dbReference type="Rhea" id="RHEA-COMP:10000"/>
        <dbReference type="Rhea" id="RHEA-COMP:10001"/>
        <dbReference type="Rhea" id="RHEA-COMP:10152"/>
        <dbReference type="Rhea" id="RHEA-COMP:10282"/>
        <dbReference type="ChEBI" id="CHEBI:17319"/>
        <dbReference type="ChEBI" id="CHEBI:33737"/>
        <dbReference type="ChEBI" id="CHEBI:33738"/>
        <dbReference type="ChEBI" id="CHEBI:57844"/>
        <dbReference type="ChEBI" id="CHEBI:57856"/>
        <dbReference type="ChEBI" id="CHEBI:59789"/>
        <dbReference type="ChEBI" id="CHEBI:74411"/>
        <dbReference type="ChEBI" id="CHEBI:74497"/>
        <dbReference type="EC" id="2.1.1.192"/>
    </reaction>
</comment>
<dbReference type="InterPro" id="IPR058240">
    <property type="entry name" value="rSAM_sf"/>
</dbReference>
<dbReference type="EMBL" id="BJZU01000011">
    <property type="protein sequence ID" value="GEP02813.1"/>
    <property type="molecule type" value="Genomic_DNA"/>
</dbReference>
<dbReference type="HAMAP" id="MF_01849">
    <property type="entry name" value="RNA_methyltr_RlmN"/>
    <property type="match status" value="1"/>
</dbReference>
<comment type="cofactor">
    <cofactor evidence="14">
        <name>[4Fe-4S] cluster</name>
        <dbReference type="ChEBI" id="CHEBI:49883"/>
    </cofactor>
    <text evidence="14">Binds 1 [4Fe-4S] cluster. The cluster is coordinated with 3 cysteines and an exchangeable S-adenosyl-L-methionine.</text>
</comment>
<feature type="active site" description="Proton acceptor" evidence="14">
    <location>
        <position position="151"/>
    </location>
</feature>
<gene>
    <name evidence="14 16" type="primary">rlmN</name>
    <name evidence="17" type="ORF">GCM10007888_51700</name>
    <name evidence="16" type="ORF">MOX02_08510</name>
</gene>
<dbReference type="Gene3D" id="1.10.150.530">
    <property type="match status" value="1"/>
</dbReference>
<keyword evidence="9 14" id="KW-0819">tRNA processing</keyword>
<evidence type="ECO:0000256" key="11">
    <source>
        <dbReference type="ARBA" id="ARBA00023004"/>
    </source>
</evidence>
<dbReference type="InterPro" id="IPR007197">
    <property type="entry name" value="rSAM"/>
</dbReference>
<dbReference type="GO" id="GO:0002935">
    <property type="term" value="F:tRNA (adenine(37)-C2)-methyltransferase activity"/>
    <property type="evidence" value="ECO:0007669"/>
    <property type="project" value="UniProtKB-UniRule"/>
</dbReference>
<dbReference type="SFLD" id="SFLDS00029">
    <property type="entry name" value="Radical_SAM"/>
    <property type="match status" value="1"/>
</dbReference>
<evidence type="ECO:0000256" key="14">
    <source>
        <dbReference type="HAMAP-Rule" id="MF_01849"/>
    </source>
</evidence>
<dbReference type="InterPro" id="IPR048641">
    <property type="entry name" value="RlmN_N"/>
</dbReference>
<evidence type="ECO:0000313" key="19">
    <source>
        <dbReference type="Proteomes" id="UP001156856"/>
    </source>
</evidence>
<feature type="domain" description="Radical SAM core" evidence="15">
    <location>
        <begin position="157"/>
        <end position="405"/>
    </location>
</feature>
<evidence type="ECO:0000256" key="3">
    <source>
        <dbReference type="ARBA" id="ARBA00022485"/>
    </source>
</evidence>
<dbReference type="SFLD" id="SFLDF00275">
    <property type="entry name" value="adenosine_C2_methyltransferase"/>
    <property type="match status" value="1"/>
</dbReference>
<comment type="function">
    <text evidence="14">Specifically methylates position 2 of adenine 2503 in 23S rRNA and position 2 of adenine 37 in tRNAs. m2A2503 modification seems to play a crucial role in the proofreading step occurring at the peptidyl transferase center and thus would serve to optimize ribosomal fidelity.</text>
</comment>
<dbReference type="Pfam" id="PF21016">
    <property type="entry name" value="RlmN_N"/>
    <property type="match status" value="1"/>
</dbReference>
<keyword evidence="12 14" id="KW-0411">Iron-sulfur</keyword>
<keyword evidence="11 14" id="KW-0408">Iron</keyword>
<keyword evidence="13 14" id="KW-1015">Disulfide bond</keyword>
<dbReference type="GO" id="GO:0000049">
    <property type="term" value="F:tRNA binding"/>
    <property type="evidence" value="ECO:0007669"/>
    <property type="project" value="UniProtKB-UniRule"/>
</dbReference>
<keyword evidence="7 14" id="KW-0808">Transferase</keyword>
<keyword evidence="5 14" id="KW-0698">rRNA processing</keyword>
<dbReference type="InterPro" id="IPR004383">
    <property type="entry name" value="rRNA_lsu_MTrfase_RlmN/Cfr"/>
</dbReference>
<evidence type="ECO:0000256" key="1">
    <source>
        <dbReference type="ARBA" id="ARBA00004496"/>
    </source>
</evidence>
<evidence type="ECO:0000256" key="12">
    <source>
        <dbReference type="ARBA" id="ARBA00023014"/>
    </source>
</evidence>
<dbReference type="SMART" id="SM00729">
    <property type="entry name" value="Elp3"/>
    <property type="match status" value="1"/>
</dbReference>
<reference evidence="19" key="2">
    <citation type="journal article" date="2019" name="Int. J. Syst. Evol. Microbiol.">
        <title>The Global Catalogue of Microorganisms (GCM) 10K type strain sequencing project: providing services to taxonomists for standard genome sequencing and annotation.</title>
        <authorList>
            <consortium name="The Broad Institute Genomics Platform"/>
            <consortium name="The Broad Institute Genome Sequencing Center for Infectious Disease"/>
            <person name="Wu L."/>
            <person name="Ma J."/>
        </authorList>
    </citation>
    <scope>NUCLEOTIDE SEQUENCE [LARGE SCALE GENOMIC DNA]</scope>
    <source>
        <strain evidence="19">NBRC 107715</strain>
    </source>
</reference>
<name>A0A512IYT3_9HYPH</name>
<dbReference type="Proteomes" id="UP001156856">
    <property type="component" value="Unassembled WGS sequence"/>
</dbReference>
<evidence type="ECO:0000256" key="8">
    <source>
        <dbReference type="ARBA" id="ARBA00022691"/>
    </source>
</evidence>
<dbReference type="Pfam" id="PF04055">
    <property type="entry name" value="Radical_SAM"/>
    <property type="match status" value="1"/>
</dbReference>
<dbReference type="GO" id="GO:0046872">
    <property type="term" value="F:metal ion binding"/>
    <property type="evidence" value="ECO:0007669"/>
    <property type="project" value="UniProtKB-KW"/>
</dbReference>
<dbReference type="PIRSF" id="PIRSF006004">
    <property type="entry name" value="CHP00048"/>
    <property type="match status" value="1"/>
</dbReference>
<comment type="similarity">
    <text evidence="2 14">Belongs to the radical SAM superfamily. RlmN family.</text>
</comment>
<feature type="binding site" evidence="14">
    <location>
        <position position="171"/>
    </location>
    <ligand>
        <name>[4Fe-4S] cluster</name>
        <dbReference type="ChEBI" id="CHEBI:49883"/>
        <note>4Fe-4S-S-AdoMet</note>
    </ligand>
</feature>
<evidence type="ECO:0000256" key="13">
    <source>
        <dbReference type="ARBA" id="ARBA00023157"/>
    </source>
</evidence>
<sequence>MRREPLSEGPETIMATASFDTARRAGSAVPAIEKTPEFRPEADAPLPGRRTSLVGLTRADLKARLLAVGVPEREGRMRSGQIWHWLNVRGARAFDEMTNVGKGLKALLAEHYTLDRPEVVSQQVSRDGTRKWLLRMAPTGAHDHNRGAEIECVYIPGPDRGTLCVSSQVGCTLTCSFCHTGTQRLVRNLSAAEIVSQLIVARDELGDFVGQMPSRDANGEAGRLVTNIVFMGMGEPLYNLDNVIDAVGVMSDQEGLGLSRRRITVSTSGVVPQMRRLGEEAHAMLAISLHAVRDDLRDELVPLNRKYPIADLLDACRRYPGLNNARRITFEYVMLKGVNDSDADARELVRLLKGIPAKINLIPFNPWPGSRYECSDWERIERFSEIVFNAGYASPVRTPRGRDILAACGQLKSETEKLRARARLMLEEGMAERMYAGGDED</sequence>
<reference evidence="16 18" key="3">
    <citation type="submission" date="2019-07" db="EMBL/GenBank/DDBJ databases">
        <title>Whole genome shotgun sequence of Methylobacterium oxalidis NBRC 107715.</title>
        <authorList>
            <person name="Hosoyama A."/>
            <person name="Uohara A."/>
            <person name="Ohji S."/>
            <person name="Ichikawa N."/>
        </authorList>
    </citation>
    <scope>NUCLEOTIDE SEQUENCE [LARGE SCALE GENOMIC DNA]</scope>
    <source>
        <strain evidence="16 18">NBRC 107715</strain>
    </source>
</reference>
<dbReference type="InterPro" id="IPR027492">
    <property type="entry name" value="RNA_MTrfase_RlmN"/>
</dbReference>
<evidence type="ECO:0000256" key="9">
    <source>
        <dbReference type="ARBA" id="ARBA00022694"/>
    </source>
</evidence>
<evidence type="ECO:0000256" key="2">
    <source>
        <dbReference type="ARBA" id="ARBA00007544"/>
    </source>
</evidence>